<keyword evidence="1" id="KW-1133">Transmembrane helix</keyword>
<evidence type="ECO:0000313" key="2">
    <source>
        <dbReference type="EMBL" id="URQ63584.1"/>
    </source>
</evidence>
<keyword evidence="1" id="KW-0472">Membrane</keyword>
<feature type="transmembrane region" description="Helical" evidence="1">
    <location>
        <begin position="101"/>
        <end position="124"/>
    </location>
</feature>
<evidence type="ECO:0000256" key="1">
    <source>
        <dbReference type="SAM" id="Phobius"/>
    </source>
</evidence>
<dbReference type="Proteomes" id="UP001056381">
    <property type="component" value="Chromosome"/>
</dbReference>
<organism evidence="2 3">
    <name type="scientific">SAR86 cluster bacterium</name>
    <dbReference type="NCBI Taxonomy" id="2030880"/>
    <lineage>
        <taxon>Bacteria</taxon>
        <taxon>Pseudomonadati</taxon>
        <taxon>Pseudomonadota</taxon>
        <taxon>Gammaproteobacteria</taxon>
        <taxon>SAR86 cluster</taxon>
    </lineage>
</organism>
<name>A0A9Q8TZW2_9GAMM</name>
<accession>A0A9Q8TZW2</accession>
<feature type="transmembrane region" description="Helical" evidence="1">
    <location>
        <begin position="6"/>
        <end position="30"/>
    </location>
</feature>
<sequence>MSEYEYLNLFYIFLISNAMYFVGFAIFTWLGFRFANAIYQGDAGDNVVGKIFTTAYCVLVAASFTNSGLIAGYVFESYTASICAIEGASCGRLEASLASPLALGGPVAMALSAVIVLFQLGLVWGPKKA</sequence>
<reference evidence="2" key="1">
    <citation type="submission" date="2022-05" db="EMBL/GenBank/DDBJ databases">
        <title>Single-amplified genomics reveal most streamlined microbe among free-living bacteria.</title>
        <authorList>
            <person name="Roda-Garcia J."/>
            <person name="Haro-Moreno J.M."/>
            <person name="Rodriguez-Valera F."/>
            <person name="Almagro-Moreno S."/>
            <person name="Lopez-Perez M."/>
        </authorList>
    </citation>
    <scope>NUCLEOTIDE SEQUENCE</scope>
    <source>
        <strain evidence="2">TMED112-D2-2</strain>
    </source>
</reference>
<proteinExistence type="predicted"/>
<dbReference type="AlphaFoldDB" id="A0A9Q8TZW2"/>
<protein>
    <submittedName>
        <fullName evidence="2">Uncharacterized protein</fullName>
    </submittedName>
</protein>
<keyword evidence="1" id="KW-0812">Transmembrane</keyword>
<gene>
    <name evidence="2" type="ORF">M9B40_02150</name>
</gene>
<dbReference type="EMBL" id="CP097966">
    <property type="protein sequence ID" value="URQ63584.1"/>
    <property type="molecule type" value="Genomic_DNA"/>
</dbReference>
<keyword evidence="3" id="KW-1185">Reference proteome</keyword>
<feature type="transmembrane region" description="Helical" evidence="1">
    <location>
        <begin position="51"/>
        <end position="75"/>
    </location>
</feature>
<evidence type="ECO:0000313" key="3">
    <source>
        <dbReference type="Proteomes" id="UP001056381"/>
    </source>
</evidence>